<organism evidence="5 6">
    <name type="scientific">Tilletia walkeri</name>
    <dbReference type="NCBI Taxonomy" id="117179"/>
    <lineage>
        <taxon>Eukaryota</taxon>
        <taxon>Fungi</taxon>
        <taxon>Dikarya</taxon>
        <taxon>Basidiomycota</taxon>
        <taxon>Ustilaginomycotina</taxon>
        <taxon>Exobasidiomycetes</taxon>
        <taxon>Tilletiales</taxon>
        <taxon>Tilletiaceae</taxon>
        <taxon>Tilletia</taxon>
    </lineage>
</organism>
<feature type="compositionally biased region" description="Acidic residues" evidence="3">
    <location>
        <begin position="308"/>
        <end position="330"/>
    </location>
</feature>
<protein>
    <recommendedName>
        <fullName evidence="4">Xylanolytic transcriptional activator regulatory domain-containing protein</fullName>
    </recommendedName>
</protein>
<feature type="compositionally biased region" description="Low complexity" evidence="3">
    <location>
        <begin position="1564"/>
        <end position="1575"/>
    </location>
</feature>
<feature type="region of interest" description="Disordered" evidence="3">
    <location>
        <begin position="1353"/>
        <end position="1421"/>
    </location>
</feature>
<dbReference type="EMBL" id="LWDG02000004">
    <property type="protein sequence ID" value="KAE8272076.1"/>
    <property type="molecule type" value="Genomic_DNA"/>
</dbReference>
<feature type="region of interest" description="Disordered" evidence="3">
    <location>
        <begin position="1019"/>
        <end position="1084"/>
    </location>
</feature>
<dbReference type="PANTHER" id="PTHR31001">
    <property type="entry name" value="UNCHARACTERIZED TRANSCRIPTIONAL REGULATORY PROTEIN"/>
    <property type="match status" value="1"/>
</dbReference>
<dbReference type="InterPro" id="IPR050613">
    <property type="entry name" value="Sec_Metabolite_Reg"/>
</dbReference>
<feature type="compositionally biased region" description="Low complexity" evidence="3">
    <location>
        <begin position="8"/>
        <end position="28"/>
    </location>
</feature>
<evidence type="ECO:0000256" key="1">
    <source>
        <dbReference type="ARBA" id="ARBA00004123"/>
    </source>
</evidence>
<dbReference type="GO" id="GO:0003677">
    <property type="term" value="F:DNA binding"/>
    <property type="evidence" value="ECO:0007669"/>
    <property type="project" value="InterPro"/>
</dbReference>
<feature type="compositionally biased region" description="Low complexity" evidence="3">
    <location>
        <begin position="1583"/>
        <end position="1606"/>
    </location>
</feature>
<reference evidence="5" key="2">
    <citation type="journal article" date="2019" name="IMA Fungus">
        <title>Genome sequencing and comparison of five Tilletia species to identify candidate genes for the detection of regulated species infecting wheat.</title>
        <authorList>
            <person name="Nguyen H.D.T."/>
            <person name="Sultana T."/>
            <person name="Kesanakurti P."/>
            <person name="Hambleton S."/>
        </authorList>
    </citation>
    <scope>NUCLEOTIDE SEQUENCE</scope>
    <source>
        <strain evidence="5">DAOMC 236422</strain>
    </source>
</reference>
<feature type="compositionally biased region" description="Low complexity" evidence="3">
    <location>
        <begin position="150"/>
        <end position="165"/>
    </location>
</feature>
<dbReference type="Proteomes" id="UP000078113">
    <property type="component" value="Unassembled WGS sequence"/>
</dbReference>
<feature type="compositionally biased region" description="Gly residues" evidence="3">
    <location>
        <begin position="166"/>
        <end position="175"/>
    </location>
</feature>
<feature type="compositionally biased region" description="Basic and acidic residues" evidence="3">
    <location>
        <begin position="273"/>
        <end position="286"/>
    </location>
</feature>
<feature type="compositionally biased region" description="Low complexity" evidence="3">
    <location>
        <begin position="208"/>
        <end position="245"/>
    </location>
</feature>
<keyword evidence="2" id="KW-0539">Nucleus</keyword>
<feature type="compositionally biased region" description="Polar residues" evidence="3">
    <location>
        <begin position="1532"/>
        <end position="1545"/>
    </location>
</feature>
<feature type="compositionally biased region" description="Gly residues" evidence="3">
    <location>
        <begin position="1612"/>
        <end position="1629"/>
    </location>
</feature>
<feature type="compositionally biased region" description="Basic and acidic residues" evidence="3">
    <location>
        <begin position="295"/>
        <end position="307"/>
    </location>
</feature>
<keyword evidence="6" id="KW-1185">Reference proteome</keyword>
<feature type="compositionally biased region" description="Gly residues" evidence="3">
    <location>
        <begin position="1456"/>
        <end position="1466"/>
    </location>
</feature>
<feature type="compositionally biased region" description="Low complexity" evidence="3">
    <location>
        <begin position="1178"/>
        <end position="1196"/>
    </location>
</feature>
<dbReference type="PANTHER" id="PTHR31001:SF89">
    <property type="entry name" value="ZN(2)-C6 FUNGAL-TYPE DOMAIN-CONTAINING PROTEIN"/>
    <property type="match status" value="1"/>
</dbReference>
<reference evidence="5" key="1">
    <citation type="submission" date="2016-04" db="EMBL/GenBank/DDBJ databases">
        <authorList>
            <person name="Nguyen H.D."/>
            <person name="Samba Siva P."/>
            <person name="Cullis J."/>
            <person name="Levesque C.A."/>
            <person name="Hambleton S."/>
        </authorList>
    </citation>
    <scope>NUCLEOTIDE SEQUENCE</scope>
    <source>
        <strain evidence="5">DAOMC 236422</strain>
    </source>
</reference>
<feature type="compositionally biased region" description="Polar residues" evidence="3">
    <location>
        <begin position="1372"/>
        <end position="1384"/>
    </location>
</feature>
<dbReference type="InterPro" id="IPR007219">
    <property type="entry name" value="XnlR_reg_dom"/>
</dbReference>
<feature type="compositionally biased region" description="Low complexity" evidence="3">
    <location>
        <begin position="1478"/>
        <end position="1492"/>
    </location>
</feature>
<feature type="compositionally biased region" description="Low complexity" evidence="3">
    <location>
        <begin position="1021"/>
        <end position="1058"/>
    </location>
</feature>
<feature type="compositionally biased region" description="Low complexity" evidence="3">
    <location>
        <begin position="1400"/>
        <end position="1421"/>
    </location>
</feature>
<dbReference type="Pfam" id="PF04082">
    <property type="entry name" value="Fungal_trans"/>
    <property type="match status" value="1"/>
</dbReference>
<proteinExistence type="predicted"/>
<feature type="compositionally biased region" description="Low complexity" evidence="3">
    <location>
        <begin position="1353"/>
        <end position="1366"/>
    </location>
</feature>
<comment type="subcellular location">
    <subcellularLocation>
        <location evidence="1">Nucleus</location>
    </subcellularLocation>
</comment>
<dbReference type="GO" id="GO:0006351">
    <property type="term" value="P:DNA-templated transcription"/>
    <property type="evidence" value="ECO:0007669"/>
    <property type="project" value="InterPro"/>
</dbReference>
<sequence length="1678" mass="175336">MAPHSKDSAGSSSSASRSQRIPSSSSSANWFDSISAPSSTESYDLFPFSLSSTSYPQQQPPQPPQQPRPAAVEFAAIKERLAQLEASLAHAQLQAAHNAAVAAAAGVTVDSIPSPPVVSQQSQQQSSIEPGFQIFPSAAQTTTPWHTPGQGSRLSLQPQPQQQGNAEGGGGGDSGDGVDSDTEDAAAVLEGLAMGRKKHDEGSSQKHPSALSSSSTTPTAQNTTAPTPPTSTTSPVDSSATTAVASNTTMAVLCEIKSGTESRGVEAFQRLLEADKKRDLMLPDGRESDDEQDKDGDGAKEKDAGKEDEMDVDVEVVPQEDDAGETDEEVMPASTTDHGISPSTLTSSTSTVTSPESASSPMITTTKGKKRSASSSTTVKTAPRAMSKGNASRDSISTTTAGAASSTLAPSSSTPATRDESSSAPLLTVTPSEATAAVSKALPATTTEGLPAEEGIYISARGFGPYVDAIRTMRNRAEKAGIDSVSTPTAVISEENKTDATSTSLTTATATHIRGPTAEAYDLARSHQGLFRVIVQGESMLGFGLGWPFAAAEENGDYKVIKGIGACPGNTQREAVLRAIIRTIPEREAVDQLLGVWEENVSFLAGKVIHVPTLRKEIETFFAFDSVEKRARVVSYVDPGWLAVLLMVFVTGIQFWPCNSTRSPTIFDGRSQSMWYAAAKSALVLARYQSSQSLSVLQSIILINLHAQEPGRVNTALMRIAINNAMDLRLHRLGDADKALGAQKGVHVGPCAFVRRQIELRIWWALVFRDWSSSACTGHYVINPDYFNSPLPANLNEHELCQTPTPQAHPVNVATEMSWVLANIEMAKAVRLNTDLLNRASIQSLGRSKGLRAEDEEVLDGVYRSVLAHAPVFFQAGSREGEGTNLEVQRWLFVQAVFHKLLNVHRRRISSRAESRVTCVLLARSILDMQSKLRQRCCLINRMCLNLMQSFSAASVLCLDLLQSPTKGAPGSDSTLRDAIRSEVSEALEALRSVAEENHTAQRMFRIIEALLAEEEHRWNSAGPSSSSSSSSPSASFNAGPPGPSSSYPGSSSFQQQPHLAGQKRKRSDEGLQHGGKAAQGKKELLRLARRVAEAAQEKVHDPAGGCPLAEHSARRAREVREGARAVELGGVGGNGSQVPAQQQQSMQTQTQQQQQMQQEQQQSVMGSMSGAGGNGQQGQQMQMQMGTQQYSQPQTSSAPFIFPTPALAEHPLFTDKEFASNMAPTTKPSFEAQQFSLAPNGLDLQQVPAAFPDGFGFDLDAFLASISSQSPGGSTGGGSVQQGQGQGQTDVSGMGAAAEAAAAVQWLNSAQGQGNSVSGASTGMTPDSNASGGVGGNNSGVDLFSFGNMNPLLPSPSASTPSSSAKGMNPARSQQLQQQSSNIPGGAGVFHQTLPTPPQSDSAGSSSGQSPPSSAGGAADSSNDWFWNWVLGQGAVGHARAMPEVLQNVPALQGSGQGQQTGGAGTQYSMGMSDPGQMAQPQQQQQQQQRQDPTTLVSSNFLPVPPLSSTSAPAAPAPKTPGFGLRAMPGTPSSYFSLNSFFTPGQQQQQQQNQGGGGGGEGSHASHSNSNSMGMGMGGMAGANLGTPSASLPPTSSSGAGAGATNANDGGMLGSGSGSSGAGGGEGGSAPAEMSMEEFGQWLQAPSLFDFAGDLGIAEGGMSISPQAGYLASLMLG</sequence>
<feature type="region of interest" description="Disordered" evidence="3">
    <location>
        <begin position="1313"/>
        <end position="1337"/>
    </location>
</feature>
<feature type="region of interest" description="Disordered" evidence="3">
    <location>
        <begin position="273"/>
        <end position="428"/>
    </location>
</feature>
<feature type="compositionally biased region" description="Low complexity" evidence="3">
    <location>
        <begin position="397"/>
        <end position="416"/>
    </location>
</feature>
<dbReference type="CDD" id="cd12148">
    <property type="entry name" value="fungal_TF_MHR"/>
    <property type="match status" value="1"/>
</dbReference>
<evidence type="ECO:0000259" key="4">
    <source>
        <dbReference type="Pfam" id="PF04082"/>
    </source>
</evidence>
<dbReference type="GO" id="GO:0005634">
    <property type="term" value="C:nucleus"/>
    <property type="evidence" value="ECO:0007669"/>
    <property type="project" value="UniProtKB-SubCell"/>
</dbReference>
<feature type="region of interest" description="Disordered" evidence="3">
    <location>
        <begin position="1"/>
        <end position="33"/>
    </location>
</feature>
<accession>A0A8X7NHP1</accession>
<evidence type="ECO:0000256" key="3">
    <source>
        <dbReference type="SAM" id="MobiDB-lite"/>
    </source>
</evidence>
<feature type="region of interest" description="Disordered" evidence="3">
    <location>
        <begin position="1269"/>
        <end position="1295"/>
    </location>
</feature>
<comment type="caution">
    <text evidence="5">The sequence shown here is derived from an EMBL/GenBank/DDBJ whole genome shotgun (WGS) entry which is preliminary data.</text>
</comment>
<feature type="region of interest" description="Disordered" evidence="3">
    <location>
        <begin position="139"/>
        <end position="245"/>
    </location>
</feature>
<evidence type="ECO:0000256" key="2">
    <source>
        <dbReference type="ARBA" id="ARBA00023242"/>
    </source>
</evidence>
<feature type="region of interest" description="Disordered" evidence="3">
    <location>
        <begin position="49"/>
        <end position="70"/>
    </location>
</feature>
<feature type="compositionally biased region" description="Low complexity" evidence="3">
    <location>
        <begin position="1137"/>
        <end position="1169"/>
    </location>
</feature>
<gene>
    <name evidence="5" type="ORF">A4X09_0g244</name>
</gene>
<feature type="domain" description="Xylanolytic transcriptional activator regulatory" evidence="4">
    <location>
        <begin position="643"/>
        <end position="797"/>
    </location>
</feature>
<feature type="compositionally biased region" description="Gly residues" evidence="3">
    <location>
        <begin position="1274"/>
        <end position="1287"/>
    </location>
</feature>
<feature type="region of interest" description="Disordered" evidence="3">
    <location>
        <begin position="1453"/>
        <end position="1633"/>
    </location>
</feature>
<name>A0A8X7NHP1_9BASI</name>
<feature type="compositionally biased region" description="Pro residues" evidence="3">
    <location>
        <begin position="58"/>
        <end position="67"/>
    </location>
</feature>
<feature type="region of interest" description="Disordered" evidence="3">
    <location>
        <begin position="1129"/>
        <end position="1196"/>
    </location>
</feature>
<evidence type="ECO:0000313" key="6">
    <source>
        <dbReference type="Proteomes" id="UP000078113"/>
    </source>
</evidence>
<evidence type="ECO:0000313" key="5">
    <source>
        <dbReference type="EMBL" id="KAE8272076.1"/>
    </source>
</evidence>
<feature type="compositionally biased region" description="Polar residues" evidence="3">
    <location>
        <begin position="1313"/>
        <end position="1331"/>
    </location>
</feature>
<dbReference type="GO" id="GO:0008270">
    <property type="term" value="F:zinc ion binding"/>
    <property type="evidence" value="ECO:0007669"/>
    <property type="project" value="InterPro"/>
</dbReference>
<feature type="compositionally biased region" description="Low complexity" evidence="3">
    <location>
        <begin position="341"/>
        <end position="361"/>
    </location>
</feature>
<feature type="compositionally biased region" description="Polar residues" evidence="3">
    <location>
        <begin position="1493"/>
        <end position="1502"/>
    </location>
</feature>